<evidence type="ECO:0000256" key="1">
    <source>
        <dbReference type="SAM" id="SignalP"/>
    </source>
</evidence>
<dbReference type="EMBL" id="CP117812">
    <property type="protein sequence ID" value="WDE98947.1"/>
    <property type="molecule type" value="Genomic_DNA"/>
</dbReference>
<sequence length="169" mass="18401">MKTNNKMAFLAVNAILASCAITIAWAAPKKADIEPWAKSKTASADQLKAAINQQAPALDITTGAEIPLPRVMVAAFQTDSTRVITYKQPVSPLLASWEINVGAHTLSHQNLSHQGASNLKDFKSMELFSGLIDLFKNTPDVKFCGGQVKFCVKKYPVRYIPLITRGKVS</sequence>
<evidence type="ECO:0000313" key="3">
    <source>
        <dbReference type="Proteomes" id="UP001214250"/>
    </source>
</evidence>
<organism evidence="2 3">
    <name type="scientific">Lentisphaera profundi</name>
    <dbReference type="NCBI Taxonomy" id="1658616"/>
    <lineage>
        <taxon>Bacteria</taxon>
        <taxon>Pseudomonadati</taxon>
        <taxon>Lentisphaerota</taxon>
        <taxon>Lentisphaeria</taxon>
        <taxon>Lentisphaerales</taxon>
        <taxon>Lentisphaeraceae</taxon>
        <taxon>Lentisphaera</taxon>
    </lineage>
</organism>
<keyword evidence="3" id="KW-1185">Reference proteome</keyword>
<dbReference type="RefSeq" id="WP_274153813.1">
    <property type="nucleotide sequence ID" value="NZ_CP117812.1"/>
</dbReference>
<feature type="chain" id="PRO_5046683591" description="NodB homology domain-containing protein" evidence="1">
    <location>
        <begin position="27"/>
        <end position="169"/>
    </location>
</feature>
<feature type="signal peptide" evidence="1">
    <location>
        <begin position="1"/>
        <end position="26"/>
    </location>
</feature>
<keyword evidence="1" id="KW-0732">Signal</keyword>
<dbReference type="PROSITE" id="PS51257">
    <property type="entry name" value="PROKAR_LIPOPROTEIN"/>
    <property type="match status" value="1"/>
</dbReference>
<reference evidence="2 3" key="1">
    <citation type="submission" date="2023-02" db="EMBL/GenBank/DDBJ databases">
        <title>Genome sequence of Lentisphaera profundi SAORIC-696.</title>
        <authorList>
            <person name="Kim e."/>
            <person name="Cho J.-C."/>
            <person name="Choi A."/>
            <person name="Kang I."/>
        </authorList>
    </citation>
    <scope>NUCLEOTIDE SEQUENCE [LARGE SCALE GENOMIC DNA]</scope>
    <source>
        <strain evidence="2 3">SAORIC-696</strain>
    </source>
</reference>
<accession>A0ABY7VYZ8</accession>
<evidence type="ECO:0000313" key="2">
    <source>
        <dbReference type="EMBL" id="WDE98947.1"/>
    </source>
</evidence>
<evidence type="ECO:0008006" key="4">
    <source>
        <dbReference type="Google" id="ProtNLM"/>
    </source>
</evidence>
<protein>
    <recommendedName>
        <fullName evidence="4">NodB homology domain-containing protein</fullName>
    </recommendedName>
</protein>
<name>A0ABY7VYZ8_9BACT</name>
<dbReference type="Proteomes" id="UP001214250">
    <property type="component" value="Chromosome 2"/>
</dbReference>
<gene>
    <name evidence="2" type="ORF">PQO03_13995</name>
</gene>
<proteinExistence type="predicted"/>